<reference evidence="1" key="1">
    <citation type="submission" date="2022-04" db="EMBL/GenBank/DDBJ databases">
        <title>Genome of the entomopathogenic fungus Entomophthora muscae.</title>
        <authorList>
            <person name="Elya C."/>
            <person name="Lovett B.R."/>
            <person name="Lee E."/>
            <person name="Macias A.M."/>
            <person name="Hajek A.E."/>
            <person name="De Bivort B.L."/>
            <person name="Kasson M.T."/>
            <person name="De Fine Licht H.H."/>
            <person name="Stajich J.E."/>
        </authorList>
    </citation>
    <scope>NUCLEOTIDE SEQUENCE</scope>
    <source>
        <strain evidence="1">Berkeley</strain>
    </source>
</reference>
<accession>A0ACC2S5D6</accession>
<protein>
    <submittedName>
        <fullName evidence="1">Uncharacterized protein</fullName>
    </submittedName>
</protein>
<evidence type="ECO:0000313" key="2">
    <source>
        <dbReference type="Proteomes" id="UP001165960"/>
    </source>
</evidence>
<sequence>MIFALLAGVLFGSALAACPPSDKCYHGGLLEHPETNAAKLPRCWFKEAGGHWGCYDPLNDSCSDINGRKMIDINSCEQPAQPSTSTACPALNKCFHGGLLKYPETNAAKFPRCWVQEPAGHWGCYDPIDNSCNNINGRNMVDINSCKQPAQPSTSTGCPALNKCFHGGLLKYPETNAAKFPRCWVQEPAGHWGCYNPIDNSCNNINGRKMVDIASCSGPAPPTQPPQSSFQEACSVSLCYRGGQKSHPETNRANFPGCLWKEADGTWGCYDPLNNICSNINGRTMIDIRSCTGQSPKCPDLTKDSCQFNFDSSNIKSTEQPQFWVYSNNVWGCSDDANAIAGRGQVINLMDPPAECRRNDESLYICE</sequence>
<name>A0ACC2S5D6_9FUNG</name>
<gene>
    <name evidence="1" type="ORF">DSO57_1021752</name>
</gene>
<dbReference type="EMBL" id="QTSX02005786">
    <property type="protein sequence ID" value="KAJ9057545.1"/>
    <property type="molecule type" value="Genomic_DNA"/>
</dbReference>
<comment type="caution">
    <text evidence="1">The sequence shown here is derived from an EMBL/GenBank/DDBJ whole genome shotgun (WGS) entry which is preliminary data.</text>
</comment>
<keyword evidence="2" id="KW-1185">Reference proteome</keyword>
<organism evidence="1 2">
    <name type="scientific">Entomophthora muscae</name>
    <dbReference type="NCBI Taxonomy" id="34485"/>
    <lineage>
        <taxon>Eukaryota</taxon>
        <taxon>Fungi</taxon>
        <taxon>Fungi incertae sedis</taxon>
        <taxon>Zoopagomycota</taxon>
        <taxon>Entomophthoromycotina</taxon>
        <taxon>Entomophthoromycetes</taxon>
        <taxon>Entomophthorales</taxon>
        <taxon>Entomophthoraceae</taxon>
        <taxon>Entomophthora</taxon>
    </lineage>
</organism>
<evidence type="ECO:0000313" key="1">
    <source>
        <dbReference type="EMBL" id="KAJ9057545.1"/>
    </source>
</evidence>
<proteinExistence type="predicted"/>
<dbReference type="Proteomes" id="UP001165960">
    <property type="component" value="Unassembled WGS sequence"/>
</dbReference>